<gene>
    <name evidence="2" type="ORF">OE105_06310</name>
</gene>
<accession>A0A9E8M281</accession>
<sequence>MGEKKLHPNVQKFKEFIREHPLMIKEVRKGNYTWQELYEEWYLLGEDDPKWKAYTSTNPLEKHSRGNGDETSAFFQQLVKTLKNTDMEKLQGYIQNLNETIQTIQGILSELQRAQKEGKGNSTIERQKQNPFSFRRD</sequence>
<feature type="region of interest" description="Disordered" evidence="1">
    <location>
        <begin position="115"/>
        <end position="137"/>
    </location>
</feature>
<keyword evidence="3" id="KW-1185">Reference proteome</keyword>
<organism evidence="2 3">
    <name type="scientific">Fervidibacillus halotolerans</name>
    <dbReference type="NCBI Taxonomy" id="2980027"/>
    <lineage>
        <taxon>Bacteria</taxon>
        <taxon>Bacillati</taxon>
        <taxon>Bacillota</taxon>
        <taxon>Bacilli</taxon>
        <taxon>Bacillales</taxon>
        <taxon>Bacillaceae</taxon>
        <taxon>Fervidibacillus</taxon>
    </lineage>
</organism>
<dbReference type="AlphaFoldDB" id="A0A9E8M281"/>
<evidence type="ECO:0000313" key="2">
    <source>
        <dbReference type="EMBL" id="WAA13911.1"/>
    </source>
</evidence>
<evidence type="ECO:0000256" key="1">
    <source>
        <dbReference type="SAM" id="MobiDB-lite"/>
    </source>
</evidence>
<evidence type="ECO:0000313" key="3">
    <source>
        <dbReference type="Proteomes" id="UP001164726"/>
    </source>
</evidence>
<dbReference type="Proteomes" id="UP001164726">
    <property type="component" value="Chromosome"/>
</dbReference>
<dbReference type="KEGG" id="fhl:OE105_06310"/>
<dbReference type="RefSeq" id="WP_275422114.1">
    <property type="nucleotide sequence ID" value="NZ_CP106877.1"/>
</dbReference>
<reference evidence="2" key="1">
    <citation type="submission" date="2022-09" db="EMBL/GenBank/DDBJ databases">
        <title>Complete Genomes of Fervidibacillus albus and Fervidibacillus halotolerans isolated from tidal flat sediments.</title>
        <authorList>
            <person name="Kwon K.K."/>
            <person name="Yang S.-H."/>
            <person name="Park M.J."/>
            <person name="Oh H.-M."/>
        </authorList>
    </citation>
    <scope>NUCLEOTIDE SEQUENCE</scope>
    <source>
        <strain evidence="2">MEBiC13594</strain>
    </source>
</reference>
<dbReference type="EMBL" id="CP106877">
    <property type="protein sequence ID" value="WAA13911.1"/>
    <property type="molecule type" value="Genomic_DNA"/>
</dbReference>
<dbReference type="Pfam" id="PF14071">
    <property type="entry name" value="YlbD_coat"/>
    <property type="match status" value="1"/>
</dbReference>
<proteinExistence type="predicted"/>
<protein>
    <submittedName>
        <fullName evidence="2">YlbD family protein</fullName>
    </submittedName>
</protein>
<feature type="compositionally biased region" description="Polar residues" evidence="1">
    <location>
        <begin position="120"/>
        <end position="137"/>
    </location>
</feature>
<name>A0A9E8M281_9BACI</name>
<dbReference type="InterPro" id="IPR025953">
    <property type="entry name" value="YlbD_coat"/>
</dbReference>